<dbReference type="Proteomes" id="UP001230145">
    <property type="component" value="Unassembled WGS sequence"/>
</dbReference>
<comment type="caution">
    <text evidence="1">The sequence shown here is derived from an EMBL/GenBank/DDBJ whole genome shotgun (WGS) entry which is preliminary data.</text>
</comment>
<sequence>MAISWNIFASNKGKRSNAYITEARALEQSVRIEILGR</sequence>
<protein>
    <submittedName>
        <fullName evidence="1">Uncharacterized protein</fullName>
    </submittedName>
</protein>
<reference evidence="1 2" key="1">
    <citation type="submission" date="2023-07" db="EMBL/GenBank/DDBJ databases">
        <title>Sequencing the genomes of 1000 actinobacteria strains.</title>
        <authorList>
            <person name="Klenk H.-P."/>
        </authorList>
    </citation>
    <scope>NUCLEOTIDE SEQUENCE [LARGE SCALE GENOMIC DNA]</scope>
    <source>
        <strain evidence="1 2">DSM 19515</strain>
    </source>
</reference>
<accession>A0ABT9PGT2</accession>
<gene>
    <name evidence="1" type="ORF">J2S45_000371</name>
</gene>
<proteinExistence type="predicted"/>
<evidence type="ECO:0000313" key="2">
    <source>
        <dbReference type="Proteomes" id="UP001230145"/>
    </source>
</evidence>
<organism evidence="1 2">
    <name type="scientific">Trueperella abortisuis</name>
    <dbReference type="NCBI Taxonomy" id="445930"/>
    <lineage>
        <taxon>Bacteria</taxon>
        <taxon>Bacillati</taxon>
        <taxon>Actinomycetota</taxon>
        <taxon>Actinomycetes</taxon>
        <taxon>Actinomycetales</taxon>
        <taxon>Actinomycetaceae</taxon>
        <taxon>Trueperella</taxon>
    </lineage>
</organism>
<dbReference type="EMBL" id="JAUSQL010000001">
    <property type="protein sequence ID" value="MDP9831692.1"/>
    <property type="molecule type" value="Genomic_DNA"/>
</dbReference>
<evidence type="ECO:0000313" key="1">
    <source>
        <dbReference type="EMBL" id="MDP9831692.1"/>
    </source>
</evidence>
<keyword evidence="2" id="KW-1185">Reference proteome</keyword>
<name>A0ABT9PGT2_9ACTO</name>